<evidence type="ECO:0000256" key="10">
    <source>
        <dbReference type="RuleBase" id="RU003693"/>
    </source>
</evidence>
<evidence type="ECO:0000256" key="2">
    <source>
        <dbReference type="ARBA" id="ARBA00004746"/>
    </source>
</evidence>
<dbReference type="EMBL" id="OBEI01000005">
    <property type="protein sequence ID" value="SNZ08522.1"/>
    <property type="molecule type" value="Genomic_DNA"/>
</dbReference>
<evidence type="ECO:0000313" key="12">
    <source>
        <dbReference type="EMBL" id="SNZ08522.1"/>
    </source>
</evidence>
<dbReference type="RefSeq" id="WP_097000500.1">
    <property type="nucleotide sequence ID" value="NZ_OBEI01000005.1"/>
</dbReference>
<dbReference type="Pfam" id="PF00155">
    <property type="entry name" value="Aminotran_1_2"/>
    <property type="match status" value="1"/>
</dbReference>
<reference evidence="13" key="1">
    <citation type="submission" date="2017-09" db="EMBL/GenBank/DDBJ databases">
        <authorList>
            <person name="Varghese N."/>
            <person name="Submissions S."/>
        </authorList>
    </citation>
    <scope>NUCLEOTIDE SEQUENCE [LARGE SCALE GENOMIC DNA]</scope>
    <source>
        <strain evidence="13">DSM 15103</strain>
    </source>
</reference>
<dbReference type="EC" id="2.3.1.47" evidence="10"/>
<evidence type="ECO:0000256" key="8">
    <source>
        <dbReference type="ARBA" id="ARBA00047715"/>
    </source>
</evidence>
<comment type="pathway">
    <text evidence="2 10">Cofactor biosynthesis; biotin biosynthesis.</text>
</comment>
<dbReference type="GO" id="GO:0009102">
    <property type="term" value="P:biotin biosynthetic process"/>
    <property type="evidence" value="ECO:0007669"/>
    <property type="project" value="UniProtKB-UniRule"/>
</dbReference>
<feature type="domain" description="Aminotransferase class I/classII large" evidence="11">
    <location>
        <begin position="30"/>
        <end position="369"/>
    </location>
</feature>
<dbReference type="PROSITE" id="PS00599">
    <property type="entry name" value="AA_TRANSFER_CLASS_2"/>
    <property type="match status" value="1"/>
</dbReference>
<dbReference type="InterPro" id="IPR004839">
    <property type="entry name" value="Aminotransferase_I/II_large"/>
</dbReference>
<dbReference type="InterPro" id="IPR015424">
    <property type="entry name" value="PyrdxlP-dep_Trfase"/>
</dbReference>
<protein>
    <recommendedName>
        <fullName evidence="10">8-amino-7-ketopelargonate synthase</fullName>
        <ecNumber evidence="10">2.3.1.47</ecNumber>
    </recommendedName>
</protein>
<feature type="modified residue" description="N6-(pyridoxal phosphate)lysine" evidence="9">
    <location>
        <position position="228"/>
    </location>
</feature>
<keyword evidence="6" id="KW-0093">Biotin biosynthesis</keyword>
<dbReference type="InterPro" id="IPR015421">
    <property type="entry name" value="PyrdxlP-dep_Trfase_major"/>
</dbReference>
<dbReference type="InterPro" id="IPR050087">
    <property type="entry name" value="AON_synthase_class-II"/>
</dbReference>
<evidence type="ECO:0000256" key="9">
    <source>
        <dbReference type="PIRSR" id="PIRSR604723-51"/>
    </source>
</evidence>
<gene>
    <name evidence="12" type="ORF">SAMN06265182_1330</name>
</gene>
<dbReference type="GO" id="GO:0008710">
    <property type="term" value="F:8-amino-7-oxononanoate synthase activity"/>
    <property type="evidence" value="ECO:0007669"/>
    <property type="project" value="UniProtKB-UniRule"/>
</dbReference>
<comment type="similarity">
    <text evidence="3 10">Belongs to the class-II pyridoxal-phosphate-dependent aminotransferase family. BioF subfamily.</text>
</comment>
<dbReference type="NCBIfam" id="TIGR00858">
    <property type="entry name" value="bioF"/>
    <property type="match status" value="1"/>
</dbReference>
<dbReference type="CDD" id="cd06454">
    <property type="entry name" value="KBL_like"/>
    <property type="match status" value="1"/>
</dbReference>
<sequence>MEFNSFLREKLQKIKDRDLYRERFILENGVIDFSSNDYLGLRDNPVTKGKLCKKIEKIPLGSGASALISGYTQIQQELETFLSEIKETESCLVVGSGYLANTGLLQAVITEKDTVFSDQYNHASIIDGIRLSKAKKVIYRHNDINDLEDKLKKNNSEGFKFIVTDGVFSMEGDIAPLKEIKYLSDKYKAILIIDDAHGTGVLGEGRGTVYHFGIKPDENLIQVGTLSKAVGSYGAFICGTEELIQFLINRMRTQIFSTALSPVQNFISLENLTIMMRQPERRRKVLELSKQLYEKAKEEGIDLNYHGTPILTLIVGEEKKALFVRDKLLENGIFVQAIRPPTVPEGSSRLRITVSYKHSENDINLLVKSLKNVLESYHG</sequence>
<dbReference type="PANTHER" id="PTHR13693:SF77">
    <property type="entry name" value="8-AMINO-7-OXONONANOATE SYNTHASE"/>
    <property type="match status" value="1"/>
</dbReference>
<dbReference type="UniPathway" id="UPA00078"/>
<dbReference type="Gene3D" id="3.90.1150.10">
    <property type="entry name" value="Aspartate Aminotransferase, domain 1"/>
    <property type="match status" value="1"/>
</dbReference>
<comment type="function">
    <text evidence="10">Catalyzes the decarboxylative condensation of pimeloyl-[acyl-carrier protein] and L-alanine to produce 8-amino-7-oxononanoate (AON), [acyl-carrier protein], and carbon dioxide.</text>
</comment>
<organism evidence="12 13">
    <name type="scientific">Persephonella hydrogeniphila</name>
    <dbReference type="NCBI Taxonomy" id="198703"/>
    <lineage>
        <taxon>Bacteria</taxon>
        <taxon>Pseudomonadati</taxon>
        <taxon>Aquificota</taxon>
        <taxon>Aquificia</taxon>
        <taxon>Aquificales</taxon>
        <taxon>Hydrogenothermaceae</taxon>
        <taxon>Persephonella</taxon>
    </lineage>
</organism>
<dbReference type="Proteomes" id="UP000219036">
    <property type="component" value="Unassembled WGS sequence"/>
</dbReference>
<evidence type="ECO:0000256" key="3">
    <source>
        <dbReference type="ARBA" id="ARBA00010008"/>
    </source>
</evidence>
<name>A0A285NG84_9AQUI</name>
<evidence type="ECO:0000256" key="4">
    <source>
        <dbReference type="ARBA" id="ARBA00011738"/>
    </source>
</evidence>
<accession>A0A285NG84</accession>
<evidence type="ECO:0000259" key="11">
    <source>
        <dbReference type="Pfam" id="PF00155"/>
    </source>
</evidence>
<comment type="catalytic activity">
    <reaction evidence="8 10">
        <text>6-carboxyhexanoyl-[ACP] + L-alanine + H(+) = (8S)-8-amino-7-oxononanoate + holo-[ACP] + CO2</text>
        <dbReference type="Rhea" id="RHEA:42288"/>
        <dbReference type="Rhea" id="RHEA-COMP:9685"/>
        <dbReference type="Rhea" id="RHEA-COMP:9955"/>
        <dbReference type="ChEBI" id="CHEBI:15378"/>
        <dbReference type="ChEBI" id="CHEBI:16526"/>
        <dbReference type="ChEBI" id="CHEBI:57972"/>
        <dbReference type="ChEBI" id="CHEBI:64479"/>
        <dbReference type="ChEBI" id="CHEBI:78846"/>
        <dbReference type="ChEBI" id="CHEBI:149468"/>
        <dbReference type="EC" id="2.3.1.47"/>
    </reaction>
</comment>
<evidence type="ECO:0000313" key="13">
    <source>
        <dbReference type="Proteomes" id="UP000219036"/>
    </source>
</evidence>
<evidence type="ECO:0000256" key="7">
    <source>
        <dbReference type="ARBA" id="ARBA00022898"/>
    </source>
</evidence>
<comment type="cofactor">
    <cofactor evidence="1 9 10">
        <name>pyridoxal 5'-phosphate</name>
        <dbReference type="ChEBI" id="CHEBI:597326"/>
    </cofactor>
</comment>
<dbReference type="PANTHER" id="PTHR13693">
    <property type="entry name" value="CLASS II AMINOTRANSFERASE/8-AMINO-7-OXONONANOATE SYNTHASE"/>
    <property type="match status" value="1"/>
</dbReference>
<keyword evidence="7 9" id="KW-0663">Pyridoxal phosphate</keyword>
<evidence type="ECO:0000256" key="5">
    <source>
        <dbReference type="ARBA" id="ARBA00022679"/>
    </source>
</evidence>
<keyword evidence="13" id="KW-1185">Reference proteome</keyword>
<dbReference type="GO" id="GO:0030170">
    <property type="term" value="F:pyridoxal phosphate binding"/>
    <property type="evidence" value="ECO:0007669"/>
    <property type="project" value="InterPro"/>
</dbReference>
<proteinExistence type="inferred from homology"/>
<dbReference type="InterPro" id="IPR015422">
    <property type="entry name" value="PyrdxlP-dep_Trfase_small"/>
</dbReference>
<dbReference type="OrthoDB" id="9807157at2"/>
<evidence type="ECO:0000256" key="1">
    <source>
        <dbReference type="ARBA" id="ARBA00001933"/>
    </source>
</evidence>
<dbReference type="InterPro" id="IPR004723">
    <property type="entry name" value="AONS_Archaea/Proteobacteria"/>
</dbReference>
<dbReference type="SUPFAM" id="SSF53383">
    <property type="entry name" value="PLP-dependent transferases"/>
    <property type="match status" value="1"/>
</dbReference>
<evidence type="ECO:0000256" key="6">
    <source>
        <dbReference type="ARBA" id="ARBA00022756"/>
    </source>
</evidence>
<comment type="subunit">
    <text evidence="4 10">Homodimer.</text>
</comment>
<dbReference type="Gene3D" id="3.40.640.10">
    <property type="entry name" value="Type I PLP-dependent aspartate aminotransferase-like (Major domain)"/>
    <property type="match status" value="1"/>
</dbReference>
<dbReference type="InterPro" id="IPR001917">
    <property type="entry name" value="Aminotrans_II_pyridoxalP_BS"/>
</dbReference>
<keyword evidence="5 10" id="KW-0808">Transferase</keyword>
<dbReference type="AlphaFoldDB" id="A0A285NG84"/>